<dbReference type="GO" id="GO:0005886">
    <property type="term" value="C:plasma membrane"/>
    <property type="evidence" value="ECO:0007669"/>
    <property type="project" value="UniProtKB-ARBA"/>
</dbReference>
<dbReference type="FunFam" id="3.30.479.30:FF:000004">
    <property type="entry name" value="Putative membrane protease family, stomatin"/>
    <property type="match status" value="1"/>
</dbReference>
<dbReference type="SUPFAM" id="SSF117892">
    <property type="entry name" value="Band 7/SPFH domain"/>
    <property type="match status" value="1"/>
</dbReference>
<comment type="subcellular location">
    <subcellularLocation>
        <location evidence="1">Membrane</location>
        <topology evidence="1">Single-pass membrane protein</topology>
    </subcellularLocation>
</comment>
<dbReference type="Proteomes" id="UP000013996">
    <property type="component" value="Unassembled WGS sequence"/>
</dbReference>
<dbReference type="Pfam" id="PF16200">
    <property type="entry name" value="Band_7_C"/>
    <property type="match status" value="1"/>
</dbReference>
<dbReference type="InterPro" id="IPR032435">
    <property type="entry name" value="STML2-like_C"/>
</dbReference>
<dbReference type="InterPro" id="IPR036013">
    <property type="entry name" value="Band_7/SPFH_dom_sf"/>
</dbReference>
<evidence type="ECO:0000256" key="2">
    <source>
        <dbReference type="ARBA" id="ARBA00008164"/>
    </source>
</evidence>
<dbReference type="Pfam" id="PF01145">
    <property type="entry name" value="Band_7"/>
    <property type="match status" value="1"/>
</dbReference>
<dbReference type="STRING" id="1249483.LEP1GSC202_3911"/>
<dbReference type="PANTHER" id="PTHR43327">
    <property type="entry name" value="STOMATIN-LIKE PROTEIN 2, MITOCHONDRIAL"/>
    <property type="match status" value="1"/>
</dbReference>
<name>A0A5E8HLJ5_9LEPT</name>
<dbReference type="InterPro" id="IPR050710">
    <property type="entry name" value="Band7/mec-2_domain"/>
</dbReference>
<evidence type="ECO:0000256" key="1">
    <source>
        <dbReference type="ARBA" id="ARBA00004167"/>
    </source>
</evidence>
<dbReference type="EMBL" id="AOGX02000008">
    <property type="protein sequence ID" value="EOQ90676.1"/>
    <property type="molecule type" value="Genomic_DNA"/>
</dbReference>
<evidence type="ECO:0000313" key="6">
    <source>
        <dbReference type="Proteomes" id="UP000013996"/>
    </source>
</evidence>
<comment type="caution">
    <text evidence="5">The sequence shown here is derived from an EMBL/GenBank/DDBJ whole genome shotgun (WGS) entry which is preliminary data.</text>
</comment>
<accession>A0A5E8HLJ5</accession>
<dbReference type="PRINTS" id="PR00721">
    <property type="entry name" value="STOMATIN"/>
</dbReference>
<dbReference type="AlphaFoldDB" id="A0A5E8HLJ5"/>
<dbReference type="InterPro" id="IPR001107">
    <property type="entry name" value="Band_7"/>
</dbReference>
<evidence type="ECO:0000313" key="5">
    <source>
        <dbReference type="EMBL" id="EOQ90676.1"/>
    </source>
</evidence>
<dbReference type="PANTHER" id="PTHR43327:SF10">
    <property type="entry name" value="STOMATIN-LIKE PROTEIN 2, MITOCHONDRIAL"/>
    <property type="match status" value="1"/>
</dbReference>
<gene>
    <name evidence="5" type="ORF">LEP1GSC202_3911</name>
</gene>
<keyword evidence="3" id="KW-1133">Transmembrane helix</keyword>
<keyword evidence="3" id="KW-0472">Membrane</keyword>
<evidence type="ECO:0000256" key="3">
    <source>
        <dbReference type="SAM" id="Phobius"/>
    </source>
</evidence>
<sequence length="317" mass="35406">MYGLQVTKEETMGATVIVVFLVVVYIIKKTIIIVPEQSVYIKERLGVLNGVLKSGFYFMIPFVDQIRYRQNLKEQTIDIDPQVCITKDNVSVEVDGVLYLKVIDGEKASYGIDNFMLATTQLAQTTLRSEIGKLIFDNLLSERDEINGRVVSNIDRATDPWGIKVTRYEIRNITPPKQILIEMENQMKSERERRAEITISQGEKESRVNHSVGERQESINISEGEKIRLVNEADGRAQEITLISNATAKGLQLISEAISKKGGKEAVSLQITQEYLDALGQILKTSKTTVVPETLANIGGVFEGLSKITTKIPQVGE</sequence>
<reference evidence="5 6" key="1">
    <citation type="submission" date="2013-04" db="EMBL/GenBank/DDBJ databases">
        <authorList>
            <person name="Harkins D.M."/>
            <person name="Durkin A.S."/>
            <person name="Brinkac L.M."/>
            <person name="Haft D.H."/>
            <person name="Selengut J.D."/>
            <person name="Sanka R."/>
            <person name="DePew J."/>
            <person name="Purushe J."/>
            <person name="Hartskeerl R.A."/>
            <person name="Ahmed A."/>
            <person name="van der Linden H."/>
            <person name="Goris M.G.A."/>
            <person name="Vinetz J.M."/>
            <person name="Sutton G.G."/>
            <person name="Nierman W.C."/>
            <person name="Fouts D.E."/>
        </authorList>
    </citation>
    <scope>NUCLEOTIDE SEQUENCE [LARGE SCALE GENOMIC DNA]</scope>
    <source>
        <strain evidence="5 6">Sao Paulo</strain>
    </source>
</reference>
<comment type="similarity">
    <text evidence="2">Belongs to the band 7/mec-2 family.</text>
</comment>
<proteinExistence type="inferred from homology"/>
<dbReference type="Gene3D" id="3.30.479.30">
    <property type="entry name" value="Band 7 domain"/>
    <property type="match status" value="1"/>
</dbReference>
<dbReference type="GO" id="GO:0098552">
    <property type="term" value="C:side of membrane"/>
    <property type="evidence" value="ECO:0007669"/>
    <property type="project" value="UniProtKB-ARBA"/>
</dbReference>
<feature type="domain" description="Band 7" evidence="4">
    <location>
        <begin position="29"/>
        <end position="187"/>
    </location>
</feature>
<dbReference type="InterPro" id="IPR001972">
    <property type="entry name" value="Stomatin_HflK_fam"/>
</dbReference>
<keyword evidence="3" id="KW-0812">Transmembrane</keyword>
<protein>
    <submittedName>
        <fullName evidence="5">SPFH domain/Band 7 family protein</fullName>
    </submittedName>
</protein>
<dbReference type="SMART" id="SM00244">
    <property type="entry name" value="PHB"/>
    <property type="match status" value="1"/>
</dbReference>
<evidence type="ECO:0000259" key="4">
    <source>
        <dbReference type="SMART" id="SM00244"/>
    </source>
</evidence>
<organism evidence="5 6">
    <name type="scientific">Leptospira yanagawae serovar Saopaulo str. Sao Paulo = ATCC 700523</name>
    <dbReference type="NCBI Taxonomy" id="1249483"/>
    <lineage>
        <taxon>Bacteria</taxon>
        <taxon>Pseudomonadati</taxon>
        <taxon>Spirochaetota</taxon>
        <taxon>Spirochaetia</taxon>
        <taxon>Leptospirales</taxon>
        <taxon>Leptospiraceae</taxon>
        <taxon>Leptospira</taxon>
    </lineage>
</organism>
<dbReference type="CDD" id="cd08829">
    <property type="entry name" value="SPFH_paraslipin"/>
    <property type="match status" value="1"/>
</dbReference>
<feature type="transmembrane region" description="Helical" evidence="3">
    <location>
        <begin position="12"/>
        <end position="34"/>
    </location>
</feature>